<evidence type="ECO:0000313" key="12">
    <source>
        <dbReference type="Proteomes" id="UP001500831"/>
    </source>
</evidence>
<keyword evidence="4 8" id="KW-1133">Transmembrane helix</keyword>
<feature type="transmembrane region" description="Helical" evidence="8">
    <location>
        <begin position="297"/>
        <end position="322"/>
    </location>
</feature>
<feature type="domain" description="ABC3 transporter permease C-terminal" evidence="9">
    <location>
        <begin position="301"/>
        <end position="413"/>
    </location>
</feature>
<evidence type="ECO:0000256" key="7">
    <source>
        <dbReference type="SAM" id="MobiDB-lite"/>
    </source>
</evidence>
<dbReference type="Proteomes" id="UP001500831">
    <property type="component" value="Unassembled WGS sequence"/>
</dbReference>
<feature type="domain" description="MacB-like periplasmic core" evidence="10">
    <location>
        <begin position="54"/>
        <end position="255"/>
    </location>
</feature>
<evidence type="ECO:0000256" key="8">
    <source>
        <dbReference type="SAM" id="Phobius"/>
    </source>
</evidence>
<evidence type="ECO:0000313" key="11">
    <source>
        <dbReference type="EMBL" id="GAA2858797.1"/>
    </source>
</evidence>
<evidence type="ECO:0000259" key="10">
    <source>
        <dbReference type="Pfam" id="PF12704"/>
    </source>
</evidence>
<evidence type="ECO:0000256" key="1">
    <source>
        <dbReference type="ARBA" id="ARBA00004651"/>
    </source>
</evidence>
<dbReference type="EMBL" id="BAAAVI010000009">
    <property type="protein sequence ID" value="GAA2858797.1"/>
    <property type="molecule type" value="Genomic_DNA"/>
</dbReference>
<evidence type="ECO:0000259" key="9">
    <source>
        <dbReference type="Pfam" id="PF02687"/>
    </source>
</evidence>
<dbReference type="PANTHER" id="PTHR30572:SF4">
    <property type="entry name" value="ABC TRANSPORTER PERMEASE YTRF"/>
    <property type="match status" value="1"/>
</dbReference>
<feature type="transmembrane region" description="Helical" evidence="8">
    <location>
        <begin position="383"/>
        <end position="403"/>
    </location>
</feature>
<keyword evidence="12" id="KW-1185">Reference proteome</keyword>
<dbReference type="InterPro" id="IPR050250">
    <property type="entry name" value="Macrolide_Exporter_MacB"/>
</dbReference>
<comment type="similarity">
    <text evidence="6">Belongs to the ABC-4 integral membrane protein family.</text>
</comment>
<sequence>MSRPGTAYGDGPGPACAGRNRGRPARGLAPARLSWTDLLRVGAWGLRTRPTRVVLSALGVAIGVATMIAVVGISSSSKAQLLDQLDRLGTGLLTVTAGRTLFGAEAKLPKESVAMAAGIGPVTATGATGDTGRNVRRTDKIPQERTGGLVVRSASLDLLGTLRMEVSAGTWLNEATAGQRAVTLGALAARRLAVQEAGDQVWIDGRWWTVTGVLAPSPLAPEIDRSVLVGFEAAERFLGFDGHPTTIYVRSADEAVGDVRAVLPRTVNPEKPEEVEVGRPSDALAARAAADGAFTDLLLGVGAVALLVGGVGVANTMVISVLERRREIGLRRSLGATRGQVCGQFLTESLLLAGLGGIAGAALGSLVTAGYAAVRDLPAVVPIWAPAGGLAATLLVGTVAGIYPAMRAARMSPTLALGTP</sequence>
<organism evidence="11 12">
    <name type="scientific">Streptosporangium fragile</name>
    <dbReference type="NCBI Taxonomy" id="46186"/>
    <lineage>
        <taxon>Bacteria</taxon>
        <taxon>Bacillati</taxon>
        <taxon>Actinomycetota</taxon>
        <taxon>Actinomycetes</taxon>
        <taxon>Streptosporangiales</taxon>
        <taxon>Streptosporangiaceae</taxon>
        <taxon>Streptosporangium</taxon>
    </lineage>
</organism>
<evidence type="ECO:0000256" key="6">
    <source>
        <dbReference type="ARBA" id="ARBA00038076"/>
    </source>
</evidence>
<comment type="subcellular location">
    <subcellularLocation>
        <location evidence="1">Cell membrane</location>
        <topology evidence="1">Multi-pass membrane protein</topology>
    </subcellularLocation>
</comment>
<dbReference type="RefSeq" id="WP_344969515.1">
    <property type="nucleotide sequence ID" value="NZ_BAAAVI010000009.1"/>
</dbReference>
<evidence type="ECO:0000256" key="2">
    <source>
        <dbReference type="ARBA" id="ARBA00022475"/>
    </source>
</evidence>
<reference evidence="12" key="1">
    <citation type="journal article" date="2019" name="Int. J. Syst. Evol. Microbiol.">
        <title>The Global Catalogue of Microorganisms (GCM) 10K type strain sequencing project: providing services to taxonomists for standard genome sequencing and annotation.</title>
        <authorList>
            <consortium name="The Broad Institute Genomics Platform"/>
            <consortium name="The Broad Institute Genome Sequencing Center for Infectious Disease"/>
            <person name="Wu L."/>
            <person name="Ma J."/>
        </authorList>
    </citation>
    <scope>NUCLEOTIDE SEQUENCE [LARGE SCALE GENOMIC DNA]</scope>
    <source>
        <strain evidence="12">JCM 6242</strain>
    </source>
</reference>
<feature type="compositionally biased region" description="Low complexity" evidence="7">
    <location>
        <begin position="13"/>
        <end position="23"/>
    </location>
</feature>
<evidence type="ECO:0000256" key="4">
    <source>
        <dbReference type="ARBA" id="ARBA00022989"/>
    </source>
</evidence>
<dbReference type="InterPro" id="IPR025857">
    <property type="entry name" value="MacB_PCD"/>
</dbReference>
<dbReference type="Pfam" id="PF02687">
    <property type="entry name" value="FtsX"/>
    <property type="match status" value="1"/>
</dbReference>
<keyword evidence="2" id="KW-1003">Cell membrane</keyword>
<keyword evidence="3 8" id="KW-0812">Transmembrane</keyword>
<feature type="region of interest" description="Disordered" evidence="7">
    <location>
        <begin position="1"/>
        <end position="23"/>
    </location>
</feature>
<accession>A0ABP6IBR6</accession>
<name>A0ABP6IBR6_9ACTN</name>
<evidence type="ECO:0000256" key="3">
    <source>
        <dbReference type="ARBA" id="ARBA00022692"/>
    </source>
</evidence>
<evidence type="ECO:0000256" key="5">
    <source>
        <dbReference type="ARBA" id="ARBA00023136"/>
    </source>
</evidence>
<feature type="transmembrane region" description="Helical" evidence="8">
    <location>
        <begin position="350"/>
        <end position="371"/>
    </location>
</feature>
<keyword evidence="5 8" id="KW-0472">Membrane</keyword>
<feature type="transmembrane region" description="Helical" evidence="8">
    <location>
        <begin position="53"/>
        <end position="73"/>
    </location>
</feature>
<protein>
    <submittedName>
        <fullName evidence="11">ABC transporter permease</fullName>
    </submittedName>
</protein>
<proteinExistence type="inferred from homology"/>
<dbReference type="PANTHER" id="PTHR30572">
    <property type="entry name" value="MEMBRANE COMPONENT OF TRANSPORTER-RELATED"/>
    <property type="match status" value="1"/>
</dbReference>
<dbReference type="InterPro" id="IPR003838">
    <property type="entry name" value="ABC3_permease_C"/>
</dbReference>
<gene>
    <name evidence="11" type="ORF">GCM10010517_17260</name>
</gene>
<dbReference type="Pfam" id="PF12704">
    <property type="entry name" value="MacB_PCD"/>
    <property type="match status" value="1"/>
</dbReference>
<comment type="caution">
    <text evidence="11">The sequence shown here is derived from an EMBL/GenBank/DDBJ whole genome shotgun (WGS) entry which is preliminary data.</text>
</comment>